<proteinExistence type="predicted"/>
<sequence>MLMRTLFLSLLPLLLCSCSSKPNIDPADFAGAIKDSFQTDIKTDGLKLFTYKARLVAPGIDRNDKDGVPAPRTAKEMRQQLAIREARLAVFEQQLVLGLNNTLKMNQYCQEGFYELSRVLHSSWGEIRGECHDGASEMDRIRFNNK</sequence>
<dbReference type="KEGG" id="schk:GII14_12535"/>
<feature type="chain" id="PRO_5026298742" description="Lipoprotein" evidence="1">
    <location>
        <begin position="23"/>
        <end position="146"/>
    </location>
</feature>
<gene>
    <name evidence="2" type="ORF">GII14_12535</name>
</gene>
<feature type="signal peptide" evidence="1">
    <location>
        <begin position="1"/>
        <end position="22"/>
    </location>
</feature>
<name>A0A6G7LSU3_9GAMM</name>
<protein>
    <recommendedName>
        <fullName evidence="4">Lipoprotein</fullName>
    </recommendedName>
</protein>
<organism evidence="2 3">
    <name type="scientific">Shewanella chilikensis</name>
    <dbReference type="NCBI Taxonomy" id="558541"/>
    <lineage>
        <taxon>Bacteria</taxon>
        <taxon>Pseudomonadati</taxon>
        <taxon>Pseudomonadota</taxon>
        <taxon>Gammaproteobacteria</taxon>
        <taxon>Alteromonadales</taxon>
        <taxon>Shewanellaceae</taxon>
        <taxon>Shewanella</taxon>
    </lineage>
</organism>
<dbReference type="PROSITE" id="PS51257">
    <property type="entry name" value="PROKAR_LIPOPROTEIN"/>
    <property type="match status" value="1"/>
</dbReference>
<keyword evidence="1" id="KW-0732">Signal</keyword>
<dbReference type="EMBL" id="CP045857">
    <property type="protein sequence ID" value="QIJ04893.1"/>
    <property type="molecule type" value="Genomic_DNA"/>
</dbReference>
<accession>A0A6G7LSU3</accession>
<dbReference type="Proteomes" id="UP000502117">
    <property type="component" value="Chromosome"/>
</dbReference>
<reference evidence="2 3" key="1">
    <citation type="submission" date="2019-11" db="EMBL/GenBank/DDBJ databases">
        <title>Complete Genome Sequence of Shewanella chilikensis Strain DC57, Isolated from Corroded Seal Rings at a floating production facility in Australia.</title>
        <authorList>
            <person name="Salgar-Chaparro S.J."/>
            <person name="Castillo-Villamizar G.A."/>
            <person name="Poehlein A."/>
            <person name="Daniel R."/>
            <person name="Machuca L."/>
        </authorList>
    </citation>
    <scope>NUCLEOTIDE SEQUENCE [LARGE SCALE GENOMIC DNA]</scope>
    <source>
        <strain evidence="2 3">DC57</strain>
    </source>
</reference>
<evidence type="ECO:0000313" key="2">
    <source>
        <dbReference type="EMBL" id="QIJ04893.1"/>
    </source>
</evidence>
<evidence type="ECO:0000256" key="1">
    <source>
        <dbReference type="SAM" id="SignalP"/>
    </source>
</evidence>
<evidence type="ECO:0000313" key="3">
    <source>
        <dbReference type="Proteomes" id="UP000502117"/>
    </source>
</evidence>
<evidence type="ECO:0008006" key="4">
    <source>
        <dbReference type="Google" id="ProtNLM"/>
    </source>
</evidence>
<dbReference type="AlphaFoldDB" id="A0A6G7LSU3"/>